<feature type="compositionally biased region" description="Basic and acidic residues" evidence="2">
    <location>
        <begin position="265"/>
        <end position="275"/>
    </location>
</feature>
<organism evidence="3 4">
    <name type="scientific">Suillus discolor</name>
    <dbReference type="NCBI Taxonomy" id="1912936"/>
    <lineage>
        <taxon>Eukaryota</taxon>
        <taxon>Fungi</taxon>
        <taxon>Dikarya</taxon>
        <taxon>Basidiomycota</taxon>
        <taxon>Agaricomycotina</taxon>
        <taxon>Agaricomycetes</taxon>
        <taxon>Agaricomycetidae</taxon>
        <taxon>Boletales</taxon>
        <taxon>Suillineae</taxon>
        <taxon>Suillaceae</taxon>
        <taxon>Suillus</taxon>
    </lineage>
</organism>
<evidence type="ECO:0000313" key="3">
    <source>
        <dbReference type="EMBL" id="KAG2108901.1"/>
    </source>
</evidence>
<feature type="coiled-coil region" evidence="1">
    <location>
        <begin position="332"/>
        <end position="404"/>
    </location>
</feature>
<sequence>MQNMFVLRVVEGCAANDSNDLAHPEDIVTIESICHRTSLYRSTHKTKCSEYGRQQWPSKFVNNERGVYLSDRSSFVPCQRNKINCHIRHGYLRKPDQWCPTCIVKLPTDSAVLPSVVAKSKTPGSDEVEIVEGMTQSDVLQKRKRTSTGATESEPVAASHQATGNVIAPAMAENDMAKDVAPGNTDAMPTRPKGKPESKWVEIVISSGSEVTMDRKGKGKAVALPVETDQRDRGRKKSRDVSSNRPPIQGNHSSTNTLPMATASDQRKPWYEIQKRTSTAATTVKRQKSQGMFREHQATATPESVGDIGMALEADIRAAMTLEVKTDSESLLTVIQDNINNLQTQVADIRTQNAEMAELIQNMNPRLTAQDTDIRAMEKMRAEIEILQEEVKALHAESQTRESQIRNTDAMLTAQGNCTAVLMDAYESLCQRVVPNQTVPHFNNATFFPPAGHTATYSQGMSAGQAQAMERLYFNLTPVPSMITGNSVPNIATRARPSGSQTNRPSGKLASGRSPA</sequence>
<dbReference type="OrthoDB" id="2655008at2759"/>
<dbReference type="Proteomes" id="UP000823399">
    <property type="component" value="Unassembled WGS sequence"/>
</dbReference>
<dbReference type="EMBL" id="JABBWM010000025">
    <property type="protein sequence ID" value="KAG2108901.1"/>
    <property type="molecule type" value="Genomic_DNA"/>
</dbReference>
<gene>
    <name evidence="3" type="ORF">F5147DRAFT_652498</name>
</gene>
<keyword evidence="4" id="KW-1185">Reference proteome</keyword>
<dbReference type="GeneID" id="64695886"/>
<evidence type="ECO:0000313" key="4">
    <source>
        <dbReference type="Proteomes" id="UP000823399"/>
    </source>
</evidence>
<evidence type="ECO:0000256" key="1">
    <source>
        <dbReference type="SAM" id="Coils"/>
    </source>
</evidence>
<dbReference type="AlphaFoldDB" id="A0A9P7F6M8"/>
<evidence type="ECO:0000256" key="2">
    <source>
        <dbReference type="SAM" id="MobiDB-lite"/>
    </source>
</evidence>
<feature type="region of interest" description="Disordered" evidence="2">
    <location>
        <begin position="485"/>
        <end position="516"/>
    </location>
</feature>
<comment type="caution">
    <text evidence="3">The sequence shown here is derived from an EMBL/GenBank/DDBJ whole genome shotgun (WGS) entry which is preliminary data.</text>
</comment>
<protein>
    <submittedName>
        <fullName evidence="3">Uncharacterized protein</fullName>
    </submittedName>
</protein>
<keyword evidence="1" id="KW-0175">Coiled coil</keyword>
<accession>A0A9P7F6M8</accession>
<proteinExistence type="predicted"/>
<feature type="compositionally biased region" description="Polar residues" evidence="2">
    <location>
        <begin position="241"/>
        <end position="259"/>
    </location>
</feature>
<dbReference type="RefSeq" id="XP_041293144.1">
    <property type="nucleotide sequence ID" value="XM_041433627.1"/>
</dbReference>
<feature type="region of interest" description="Disordered" evidence="2">
    <location>
        <begin position="211"/>
        <end position="302"/>
    </location>
</feature>
<reference evidence="3" key="1">
    <citation type="journal article" date="2020" name="New Phytol.">
        <title>Comparative genomics reveals dynamic genome evolution in host specialist ectomycorrhizal fungi.</title>
        <authorList>
            <person name="Lofgren L.A."/>
            <person name="Nguyen N.H."/>
            <person name="Vilgalys R."/>
            <person name="Ruytinx J."/>
            <person name="Liao H.L."/>
            <person name="Branco S."/>
            <person name="Kuo A."/>
            <person name="LaButti K."/>
            <person name="Lipzen A."/>
            <person name="Andreopoulos W."/>
            <person name="Pangilinan J."/>
            <person name="Riley R."/>
            <person name="Hundley H."/>
            <person name="Na H."/>
            <person name="Barry K."/>
            <person name="Grigoriev I.V."/>
            <person name="Stajich J.E."/>
            <person name="Kennedy P.G."/>
        </authorList>
    </citation>
    <scope>NUCLEOTIDE SEQUENCE</scope>
    <source>
        <strain evidence="3">FC423</strain>
    </source>
</reference>
<name>A0A9P7F6M8_9AGAM</name>
<feature type="region of interest" description="Disordered" evidence="2">
    <location>
        <begin position="137"/>
        <end position="160"/>
    </location>
</feature>